<accession>A0AA38H0D9</accession>
<evidence type="ECO:0000313" key="1">
    <source>
        <dbReference type="EMBL" id="KAI9631973.1"/>
    </source>
</evidence>
<keyword evidence="2" id="KW-1185">Reference proteome</keyword>
<comment type="caution">
    <text evidence="1">The sequence shown here is derived from an EMBL/GenBank/DDBJ whole genome shotgun (WGS) entry which is preliminary data.</text>
</comment>
<organism evidence="1 2">
    <name type="scientific">Dioszegia hungarica</name>
    <dbReference type="NCBI Taxonomy" id="4972"/>
    <lineage>
        <taxon>Eukaryota</taxon>
        <taxon>Fungi</taxon>
        <taxon>Dikarya</taxon>
        <taxon>Basidiomycota</taxon>
        <taxon>Agaricomycotina</taxon>
        <taxon>Tremellomycetes</taxon>
        <taxon>Tremellales</taxon>
        <taxon>Bulleribasidiaceae</taxon>
        <taxon>Dioszegia</taxon>
    </lineage>
</organism>
<protein>
    <submittedName>
        <fullName evidence="1">Uncharacterized protein</fullName>
    </submittedName>
</protein>
<gene>
    <name evidence="1" type="ORF">MKK02DRAFT_30938</name>
</gene>
<dbReference type="Proteomes" id="UP001164286">
    <property type="component" value="Unassembled WGS sequence"/>
</dbReference>
<evidence type="ECO:0000313" key="2">
    <source>
        <dbReference type="Proteomes" id="UP001164286"/>
    </source>
</evidence>
<sequence>MPHSEDIPRCVLTELKGPETQNPFFRICVTGTGSDGQGEVTFDVYDEGLIKGLRFLKPEGPIQTLFPGVQPDPVTQPATAKLFGSSRTSVPRTEKTHTPSNASSIPYDEGTIVAAKRLILITNYYEIEEDPYSIDVSRAFNLTAIAAKVGGSISQSLAEDELPGWVRFKRHHRSDGALTQLGIRPAVRTQEAVSGRRARELSKTTAVASNSAPTLTPVDVSEDSSETMFLRKVMEDFGLQRSPHVCLCGAESRQTELTMEDIEAVLDLGVTDEVGPQKMAGVEPDILQADDPWPSRFLPHLKPETHGVRAPRHPLTALFRNEARRREL</sequence>
<proteinExistence type="predicted"/>
<dbReference type="GeneID" id="77727380"/>
<dbReference type="RefSeq" id="XP_052941750.1">
    <property type="nucleotide sequence ID" value="XM_053088175.1"/>
</dbReference>
<dbReference type="EMBL" id="JAKWFO010000016">
    <property type="protein sequence ID" value="KAI9631973.1"/>
    <property type="molecule type" value="Genomic_DNA"/>
</dbReference>
<name>A0AA38H0D9_9TREE</name>
<dbReference type="AlphaFoldDB" id="A0AA38H0D9"/>
<reference evidence="1" key="1">
    <citation type="journal article" date="2022" name="G3 (Bethesda)">
        <title>High quality genome of the basidiomycete yeast Dioszegia hungarica PDD-24b-2 isolated from cloud water.</title>
        <authorList>
            <person name="Jarrige D."/>
            <person name="Haridas S."/>
            <person name="Bleykasten-Grosshans C."/>
            <person name="Joly M."/>
            <person name="Nadalig T."/>
            <person name="Sancelme M."/>
            <person name="Vuilleumier S."/>
            <person name="Grigoriev I.V."/>
            <person name="Amato P."/>
            <person name="Bringel F."/>
        </authorList>
    </citation>
    <scope>NUCLEOTIDE SEQUENCE</scope>
    <source>
        <strain evidence="1">PDD-24b-2</strain>
    </source>
</reference>